<evidence type="ECO:0000313" key="3">
    <source>
        <dbReference type="EMBL" id="SOC36022.1"/>
    </source>
</evidence>
<organism evidence="3 4">
    <name type="scientific">Ureibacillus acetophenoni</name>
    <dbReference type="NCBI Taxonomy" id="614649"/>
    <lineage>
        <taxon>Bacteria</taxon>
        <taxon>Bacillati</taxon>
        <taxon>Bacillota</taxon>
        <taxon>Bacilli</taxon>
        <taxon>Bacillales</taxon>
        <taxon>Caryophanaceae</taxon>
        <taxon>Ureibacillus</taxon>
    </lineage>
</organism>
<proteinExistence type="predicted"/>
<dbReference type="OrthoDB" id="9810963at2"/>
<dbReference type="Proteomes" id="UP000219252">
    <property type="component" value="Unassembled WGS sequence"/>
</dbReference>
<dbReference type="InterPro" id="IPR005105">
    <property type="entry name" value="GlnD_Uridyltrans_N"/>
</dbReference>
<gene>
    <name evidence="3" type="ORF">SAMN05877842_10261</name>
</gene>
<dbReference type="CDD" id="cd05401">
    <property type="entry name" value="NT_GlnE_GlnD_like"/>
    <property type="match status" value="1"/>
</dbReference>
<dbReference type="Pfam" id="PF10335">
    <property type="entry name" value="DUF294_C"/>
    <property type="match status" value="1"/>
</dbReference>
<accession>A0A285U2G4</accession>
<protein>
    <submittedName>
        <fullName evidence="3">CBS domain-containing protein</fullName>
    </submittedName>
</protein>
<reference evidence="4" key="1">
    <citation type="submission" date="2017-08" db="EMBL/GenBank/DDBJ databases">
        <authorList>
            <person name="Varghese N."/>
            <person name="Submissions S."/>
        </authorList>
    </citation>
    <scope>NUCLEOTIDE SEQUENCE [LARGE SCALE GENOMIC DNA]</scope>
    <source>
        <strain evidence="4">JC23</strain>
    </source>
</reference>
<dbReference type="AlphaFoldDB" id="A0A285U2G4"/>
<dbReference type="InterPro" id="IPR018821">
    <property type="entry name" value="DUF294_put_nucleoTrafse_sb-bd"/>
</dbReference>
<evidence type="ECO:0000313" key="4">
    <source>
        <dbReference type="Proteomes" id="UP000219252"/>
    </source>
</evidence>
<evidence type="ECO:0000259" key="1">
    <source>
        <dbReference type="Pfam" id="PF03445"/>
    </source>
</evidence>
<keyword evidence="4" id="KW-1185">Reference proteome</keyword>
<dbReference type="Pfam" id="PF03445">
    <property type="entry name" value="DUF294"/>
    <property type="match status" value="1"/>
</dbReference>
<feature type="domain" description="Protein-PII uridylyltransferase N-terminal" evidence="1">
    <location>
        <begin position="23"/>
        <end position="137"/>
    </location>
</feature>
<feature type="domain" description="DUF294" evidence="2">
    <location>
        <begin position="177"/>
        <end position="312"/>
    </location>
</feature>
<dbReference type="RefSeq" id="WP_097148154.1">
    <property type="nucleotide sequence ID" value="NZ_OBQC01000002.1"/>
</dbReference>
<dbReference type="EMBL" id="OBQC01000002">
    <property type="protein sequence ID" value="SOC36022.1"/>
    <property type="molecule type" value="Genomic_DNA"/>
</dbReference>
<name>A0A285U2G4_9BACL</name>
<dbReference type="GO" id="GO:0008773">
    <property type="term" value="F:[protein-PII] uridylyltransferase activity"/>
    <property type="evidence" value="ECO:0007669"/>
    <property type="project" value="InterPro"/>
</dbReference>
<sequence length="318" mass="36788">METYESIKHWKDQNISSYLDTNQSLNDFHDQVMSKVLDVAMKKLSKYNIPCEFTWFITGSGGRLEQGIVSDQDHGIIYAKSDIESDAYFLALGKEISVGLNIVGYPYCKGNIMSSNPVWCKSFVQWERQLFNWMADESWESIRYLQIFYDARELYGNTNYIQELKYSIYQYQIEHPSLLHRIVANIKHVRNAIGPLGQIMIEQHGKFQGGINLKYAAFIPYVNSIRLLAIKEGILECSTLQRIEVLNGMEIYGNVLEGCESNFSNLLNYRMTFLNGASYDDTHYLNVRLLTNEQKKEIKRILKDGKSLHDQVIAQVLQ</sequence>
<evidence type="ECO:0000259" key="2">
    <source>
        <dbReference type="Pfam" id="PF10335"/>
    </source>
</evidence>